<dbReference type="OrthoDB" id="755951at2759"/>
<accession>A0A2V0NJJ8</accession>
<dbReference type="GO" id="GO:0005829">
    <property type="term" value="C:cytosol"/>
    <property type="evidence" value="ECO:0007669"/>
    <property type="project" value="TreeGrafter"/>
</dbReference>
<comment type="similarity">
    <text evidence="1">In the N-terminal section; belongs to the glycosyltransferase 20 family.</text>
</comment>
<dbReference type="AlphaFoldDB" id="A0A2V0NJJ8"/>
<dbReference type="Gene3D" id="3.30.70.1020">
    <property type="entry name" value="Trehalose-6-phosphate phosphatase related protein, domain 2"/>
    <property type="match status" value="1"/>
</dbReference>
<dbReference type="InterPro" id="IPR001830">
    <property type="entry name" value="Glyco_trans_20"/>
</dbReference>
<evidence type="ECO:0000256" key="1">
    <source>
        <dbReference type="ARBA" id="ARBA00005409"/>
    </source>
</evidence>
<dbReference type="FunFam" id="3.40.50.1000:FF:000052">
    <property type="entry name" value="Alpha,alpha-trehalose-phosphate synthase [UDP-forming] 6"/>
    <property type="match status" value="2"/>
</dbReference>
<reference evidence="4 5" key="1">
    <citation type="journal article" date="2018" name="Sci. Rep.">
        <title>Raphidocelis subcapitata (=Pseudokirchneriella subcapitata) provides an insight into genome evolution and environmental adaptations in the Sphaeropleales.</title>
        <authorList>
            <person name="Suzuki S."/>
            <person name="Yamaguchi H."/>
            <person name="Nakajima N."/>
            <person name="Kawachi M."/>
        </authorList>
    </citation>
    <scope>NUCLEOTIDE SEQUENCE [LARGE SCALE GENOMIC DNA]</scope>
    <source>
        <strain evidence="4 5">NIES-35</strain>
    </source>
</reference>
<dbReference type="InterPro" id="IPR023214">
    <property type="entry name" value="HAD_sf"/>
</dbReference>
<comment type="similarity">
    <text evidence="2">In the C-terminal section; belongs to the trehalose phosphatase family.</text>
</comment>
<dbReference type="Proteomes" id="UP000247498">
    <property type="component" value="Unassembled WGS sequence"/>
</dbReference>
<evidence type="ECO:0000313" key="5">
    <source>
        <dbReference type="Proteomes" id="UP000247498"/>
    </source>
</evidence>
<name>A0A2V0NJJ8_9CHLO</name>
<dbReference type="Pfam" id="PF02358">
    <property type="entry name" value="Trehalose_PPase"/>
    <property type="match status" value="2"/>
</dbReference>
<dbReference type="Gene3D" id="3.40.50.1000">
    <property type="entry name" value="HAD superfamily/HAD-like"/>
    <property type="match status" value="2"/>
</dbReference>
<evidence type="ECO:0000256" key="2">
    <source>
        <dbReference type="ARBA" id="ARBA00006330"/>
    </source>
</evidence>
<dbReference type="GO" id="GO:0004805">
    <property type="term" value="F:trehalose-phosphatase activity"/>
    <property type="evidence" value="ECO:0007669"/>
    <property type="project" value="TreeGrafter"/>
</dbReference>
<dbReference type="InterPro" id="IPR036412">
    <property type="entry name" value="HAD-like_sf"/>
</dbReference>
<dbReference type="EMBL" id="BDRX01000001">
    <property type="protein sequence ID" value="GBF87394.1"/>
    <property type="molecule type" value="Genomic_DNA"/>
</dbReference>
<dbReference type="InParanoid" id="A0A2V0NJJ8"/>
<dbReference type="PANTHER" id="PTHR10788">
    <property type="entry name" value="TREHALOSE-6-PHOSPHATE SYNTHASE"/>
    <property type="match status" value="1"/>
</dbReference>
<comment type="caution">
    <text evidence="4">The sequence shown here is derived from an EMBL/GenBank/DDBJ whole genome shotgun (WGS) entry which is preliminary data.</text>
</comment>
<dbReference type="SUPFAM" id="SSF56784">
    <property type="entry name" value="HAD-like"/>
    <property type="match status" value="2"/>
</dbReference>
<dbReference type="STRING" id="307507.A0A2V0NJJ8"/>
<gene>
    <name evidence="4" type="ORF">Rsub_00105</name>
</gene>
<feature type="region of interest" description="Disordered" evidence="3">
    <location>
        <begin position="72"/>
        <end position="111"/>
    </location>
</feature>
<evidence type="ECO:0000256" key="3">
    <source>
        <dbReference type="SAM" id="MobiDB-lite"/>
    </source>
</evidence>
<dbReference type="PANTHER" id="PTHR10788:SF94">
    <property type="entry name" value="ALPHA,ALPHA-TREHALOSE-PHOSPHATE SYNTHASE [UDP-FORMING] 5"/>
    <property type="match status" value="1"/>
</dbReference>
<proteinExistence type="inferred from homology"/>
<dbReference type="GO" id="GO:0005992">
    <property type="term" value="P:trehalose biosynthetic process"/>
    <property type="evidence" value="ECO:0007669"/>
    <property type="project" value="InterPro"/>
</dbReference>
<protein>
    <submittedName>
        <fullName evidence="4">Trehalose-6-phosphate synthase phosphatase</fullName>
    </submittedName>
</protein>
<keyword evidence="5" id="KW-1185">Reference proteome</keyword>
<dbReference type="InterPro" id="IPR003337">
    <property type="entry name" value="Trehalose_PPase"/>
</dbReference>
<sequence>MGLVWHYRDADPAFGNWQAKELTDHLEDVLSNLPVEVTVGSAIVEIKPQGVTKGCVVEAILERAAAEAEAAAAAEEGAEGEGEGEVAGREGQEAGAAGAAGREGAGGAAGASNGAAAAAAEAAAARAAERRRRVRFAEAPEFVLCVGDDRSDEDMFAALEQHGDARRDECKVFACVVGQKPSRAPLYLNDHYEVLALLAKFGDVQLPPRAESFTA</sequence>
<evidence type="ECO:0000313" key="4">
    <source>
        <dbReference type="EMBL" id="GBF87394.1"/>
    </source>
</evidence>
<organism evidence="4 5">
    <name type="scientific">Raphidocelis subcapitata</name>
    <dbReference type="NCBI Taxonomy" id="307507"/>
    <lineage>
        <taxon>Eukaryota</taxon>
        <taxon>Viridiplantae</taxon>
        <taxon>Chlorophyta</taxon>
        <taxon>core chlorophytes</taxon>
        <taxon>Chlorophyceae</taxon>
        <taxon>CS clade</taxon>
        <taxon>Sphaeropleales</taxon>
        <taxon>Selenastraceae</taxon>
        <taxon>Raphidocelis</taxon>
    </lineage>
</organism>